<evidence type="ECO:0000256" key="2">
    <source>
        <dbReference type="SAM" id="Phobius"/>
    </source>
</evidence>
<dbReference type="RefSeq" id="WP_185066621.1">
    <property type="nucleotide sequence ID" value="NZ_BAABJP010000007.1"/>
</dbReference>
<sequence length="251" mass="27002">MSAGVRPEGRDHGLWVQCACTLLVAVGAAYASYRHGQAFALRFSGDATTAAIWPLIVDGLLTTATVELWKPGRAGRWRAWLAFLVGVGLSLCANIASAPELSAFAIAVAACPPLALLLAVELLNRALKRHRAETLHGETKADQAETAEPAGETDTLAETSNETGRVVSLSAGLARRETTAERRMWDYYQAQRAQGRTPTGAELDRLAKTNNYGRRVLRRWRAEGRLTTSIPGAAIQSRTTPAAIARLASRV</sequence>
<comment type="caution">
    <text evidence="3">The sequence shown here is derived from an EMBL/GenBank/DDBJ whole genome shotgun (WGS) entry which is preliminary data.</text>
</comment>
<feature type="region of interest" description="Disordered" evidence="1">
    <location>
        <begin position="134"/>
        <end position="161"/>
    </location>
</feature>
<name>A0ABP9PVK1_9PSEU</name>
<reference evidence="4" key="1">
    <citation type="journal article" date="2019" name="Int. J. Syst. Evol. Microbiol.">
        <title>The Global Catalogue of Microorganisms (GCM) 10K type strain sequencing project: providing services to taxonomists for standard genome sequencing and annotation.</title>
        <authorList>
            <consortium name="The Broad Institute Genomics Platform"/>
            <consortium name="The Broad Institute Genome Sequencing Center for Infectious Disease"/>
            <person name="Wu L."/>
            <person name="Ma J."/>
        </authorList>
    </citation>
    <scope>NUCLEOTIDE SEQUENCE [LARGE SCALE GENOMIC DNA]</scope>
    <source>
        <strain evidence="4">JCM 18303</strain>
    </source>
</reference>
<evidence type="ECO:0000313" key="3">
    <source>
        <dbReference type="EMBL" id="GAA5151716.1"/>
    </source>
</evidence>
<proteinExistence type="predicted"/>
<keyword evidence="2" id="KW-0472">Membrane</keyword>
<keyword evidence="4" id="KW-1185">Reference proteome</keyword>
<feature type="compositionally biased region" description="Basic and acidic residues" evidence="1">
    <location>
        <begin position="134"/>
        <end position="143"/>
    </location>
</feature>
<evidence type="ECO:0000256" key="1">
    <source>
        <dbReference type="SAM" id="MobiDB-lite"/>
    </source>
</evidence>
<dbReference type="Pfam" id="PF10935">
    <property type="entry name" value="DUF2637"/>
    <property type="match status" value="1"/>
</dbReference>
<accession>A0ABP9PVK1</accession>
<feature type="transmembrane region" description="Helical" evidence="2">
    <location>
        <begin position="12"/>
        <end position="33"/>
    </location>
</feature>
<feature type="transmembrane region" description="Helical" evidence="2">
    <location>
        <begin position="79"/>
        <end position="97"/>
    </location>
</feature>
<organism evidence="3 4">
    <name type="scientific">Pseudonocardia eucalypti</name>
    <dbReference type="NCBI Taxonomy" id="648755"/>
    <lineage>
        <taxon>Bacteria</taxon>
        <taxon>Bacillati</taxon>
        <taxon>Actinomycetota</taxon>
        <taxon>Actinomycetes</taxon>
        <taxon>Pseudonocardiales</taxon>
        <taxon>Pseudonocardiaceae</taxon>
        <taxon>Pseudonocardia</taxon>
    </lineage>
</organism>
<gene>
    <name evidence="3" type="ORF">GCM10023321_19220</name>
</gene>
<protein>
    <submittedName>
        <fullName evidence="3">DUF2637 domain-containing protein</fullName>
    </submittedName>
</protein>
<dbReference type="Proteomes" id="UP001428817">
    <property type="component" value="Unassembled WGS sequence"/>
</dbReference>
<evidence type="ECO:0000313" key="4">
    <source>
        <dbReference type="Proteomes" id="UP001428817"/>
    </source>
</evidence>
<feature type="transmembrane region" description="Helical" evidence="2">
    <location>
        <begin position="103"/>
        <end position="123"/>
    </location>
</feature>
<keyword evidence="2" id="KW-0812">Transmembrane</keyword>
<keyword evidence="2" id="KW-1133">Transmembrane helix</keyword>
<dbReference type="InterPro" id="IPR021235">
    <property type="entry name" value="DUF2637"/>
</dbReference>
<dbReference type="EMBL" id="BAABJP010000007">
    <property type="protein sequence ID" value="GAA5151716.1"/>
    <property type="molecule type" value="Genomic_DNA"/>
</dbReference>